<proteinExistence type="predicted"/>
<gene>
    <name evidence="1" type="ORF">N8T08_000403</name>
</gene>
<name>A0ACC3BBS2_9EURO</name>
<evidence type="ECO:0000313" key="1">
    <source>
        <dbReference type="EMBL" id="KAK1147888.1"/>
    </source>
</evidence>
<dbReference type="EMBL" id="JAOPJF010000010">
    <property type="protein sequence ID" value="KAK1147888.1"/>
    <property type="molecule type" value="Genomic_DNA"/>
</dbReference>
<sequence length="274" mass="31051">MECYKNSTADAARKQAAAREPSHLIRKLPPSSGNKCTPNEIKYTLEASVVQQRLLRRTQRATRNVPFHPLSTIRQPIRSLKISKNVNLRVKASELPRSPLTYEVEVELKNGPFLLLGHPIALEVRIKHPNGEKSAISLQAFQTLLRERTGIRACGSIESFTRSWVIQTMANLRQPFVAEYQPTVGSVLKLDDRLWSRHCVPAHLGPTFETCNLGRSYELEVRLGIQFGRNETEILEFEFPAYVSVPSFTRFTRSCIGGLGPKRDRCERQALEKA</sequence>
<organism evidence="1 2">
    <name type="scientific">Aspergillus melleus</name>
    <dbReference type="NCBI Taxonomy" id="138277"/>
    <lineage>
        <taxon>Eukaryota</taxon>
        <taxon>Fungi</taxon>
        <taxon>Dikarya</taxon>
        <taxon>Ascomycota</taxon>
        <taxon>Pezizomycotina</taxon>
        <taxon>Eurotiomycetes</taxon>
        <taxon>Eurotiomycetidae</taxon>
        <taxon>Eurotiales</taxon>
        <taxon>Aspergillaceae</taxon>
        <taxon>Aspergillus</taxon>
        <taxon>Aspergillus subgen. Circumdati</taxon>
    </lineage>
</organism>
<reference evidence="1 2" key="1">
    <citation type="journal article" date="2023" name="ACS Omega">
        <title>Identification of the Neoaspergillic Acid Biosynthesis Gene Cluster by Establishing an In Vitro CRISPR-Ribonucleoprotein Genetic System in Aspergillus melleus.</title>
        <authorList>
            <person name="Yuan B."/>
            <person name="Grau M.F."/>
            <person name="Murata R.M."/>
            <person name="Torok T."/>
            <person name="Venkateswaran K."/>
            <person name="Stajich J.E."/>
            <person name="Wang C.C.C."/>
        </authorList>
    </citation>
    <scope>NUCLEOTIDE SEQUENCE [LARGE SCALE GENOMIC DNA]</scope>
    <source>
        <strain evidence="1 2">IMV 1140</strain>
    </source>
</reference>
<protein>
    <submittedName>
        <fullName evidence="1">Uncharacterized protein</fullName>
    </submittedName>
</protein>
<keyword evidence="2" id="KW-1185">Reference proteome</keyword>
<accession>A0ACC3BBS2</accession>
<comment type="caution">
    <text evidence="1">The sequence shown here is derived from an EMBL/GenBank/DDBJ whole genome shotgun (WGS) entry which is preliminary data.</text>
</comment>
<evidence type="ECO:0000313" key="2">
    <source>
        <dbReference type="Proteomes" id="UP001177260"/>
    </source>
</evidence>
<dbReference type="Proteomes" id="UP001177260">
    <property type="component" value="Unassembled WGS sequence"/>
</dbReference>